<dbReference type="EMBL" id="GIFC01008629">
    <property type="protein sequence ID" value="MXU90712.1"/>
    <property type="molecule type" value="Transcribed_RNA"/>
</dbReference>
<name>A0A6B0UM13_IXORI</name>
<feature type="signal peptide" evidence="1">
    <location>
        <begin position="1"/>
        <end position="21"/>
    </location>
</feature>
<protein>
    <submittedName>
        <fullName evidence="2">Putative secreted protein</fullName>
    </submittedName>
</protein>
<proteinExistence type="predicted"/>
<keyword evidence="1" id="KW-0732">Signal</keyword>
<organism evidence="2">
    <name type="scientific">Ixodes ricinus</name>
    <name type="common">Common tick</name>
    <name type="synonym">Acarus ricinus</name>
    <dbReference type="NCBI Taxonomy" id="34613"/>
    <lineage>
        <taxon>Eukaryota</taxon>
        <taxon>Metazoa</taxon>
        <taxon>Ecdysozoa</taxon>
        <taxon>Arthropoda</taxon>
        <taxon>Chelicerata</taxon>
        <taxon>Arachnida</taxon>
        <taxon>Acari</taxon>
        <taxon>Parasitiformes</taxon>
        <taxon>Ixodida</taxon>
        <taxon>Ixodoidea</taxon>
        <taxon>Ixodidae</taxon>
        <taxon>Ixodinae</taxon>
        <taxon>Ixodes</taxon>
    </lineage>
</organism>
<evidence type="ECO:0000313" key="2">
    <source>
        <dbReference type="EMBL" id="MXU90712.1"/>
    </source>
</evidence>
<feature type="chain" id="PRO_5025495264" evidence="1">
    <location>
        <begin position="22"/>
        <end position="117"/>
    </location>
</feature>
<reference evidence="2" key="1">
    <citation type="submission" date="2019-12" db="EMBL/GenBank/DDBJ databases">
        <title>An insight into the sialome of adult female Ixodes ricinus ticks feeding for 6 days.</title>
        <authorList>
            <person name="Perner J."/>
            <person name="Ribeiro J.M.C."/>
        </authorList>
    </citation>
    <scope>NUCLEOTIDE SEQUENCE</scope>
    <source>
        <strain evidence="2">Semi-engorged</strain>
        <tissue evidence="2">Salivary glands</tissue>
    </source>
</reference>
<sequence length="117" mass="12943">MAMKVRWHVLLIQTILRTMRGRSGCCARLPPSWQSPWTWQQLSGVRASVLSSCPLPRARALAIPRPLLFSFFPPCARNEMPACCYSVWSPQHRLAVAWGPAQSSLGVLELPSGASEA</sequence>
<accession>A0A6B0UM13</accession>
<evidence type="ECO:0000256" key="1">
    <source>
        <dbReference type="SAM" id="SignalP"/>
    </source>
</evidence>
<dbReference type="AlphaFoldDB" id="A0A6B0UM13"/>